<evidence type="ECO:0000256" key="3">
    <source>
        <dbReference type="ARBA" id="ARBA00023163"/>
    </source>
</evidence>
<reference evidence="6 7" key="1">
    <citation type="submission" date="2019-03" db="EMBL/GenBank/DDBJ databases">
        <title>Genomic Encyclopedia of Type Strains, Phase IV (KMG-IV): sequencing the most valuable type-strain genomes for metagenomic binning, comparative biology and taxonomic classification.</title>
        <authorList>
            <person name="Goeker M."/>
        </authorList>
    </citation>
    <scope>NUCLEOTIDE SEQUENCE [LARGE SCALE GENOMIC DNA]</scope>
    <source>
        <strain evidence="6 7">DSM 22958</strain>
    </source>
</reference>
<proteinExistence type="predicted"/>
<gene>
    <name evidence="6" type="ORF">EV666_107133</name>
</gene>
<feature type="DNA-binding region" description="H-T-H motif" evidence="4">
    <location>
        <begin position="97"/>
        <end position="116"/>
    </location>
</feature>
<evidence type="ECO:0000256" key="2">
    <source>
        <dbReference type="ARBA" id="ARBA00023125"/>
    </source>
</evidence>
<keyword evidence="3" id="KW-0804">Transcription</keyword>
<comment type="caution">
    <text evidence="6">The sequence shown here is derived from an EMBL/GenBank/DDBJ whole genome shotgun (WGS) entry which is preliminary data.</text>
</comment>
<dbReference type="PROSITE" id="PS50977">
    <property type="entry name" value="HTH_TETR_2"/>
    <property type="match status" value="1"/>
</dbReference>
<organism evidence="6 7">
    <name type="scientific">Camelimonas lactis</name>
    <dbReference type="NCBI Taxonomy" id="659006"/>
    <lineage>
        <taxon>Bacteria</taxon>
        <taxon>Pseudomonadati</taxon>
        <taxon>Pseudomonadota</taxon>
        <taxon>Alphaproteobacteria</taxon>
        <taxon>Hyphomicrobiales</taxon>
        <taxon>Chelatococcaceae</taxon>
        <taxon>Camelimonas</taxon>
    </lineage>
</organism>
<dbReference type="OrthoDB" id="9809265at2"/>
<dbReference type="EMBL" id="SLWL01000007">
    <property type="protein sequence ID" value="TCO13106.1"/>
    <property type="molecule type" value="Genomic_DNA"/>
</dbReference>
<dbReference type="PANTHER" id="PTHR30055:SF234">
    <property type="entry name" value="HTH-TYPE TRANSCRIPTIONAL REGULATOR BETI"/>
    <property type="match status" value="1"/>
</dbReference>
<name>A0A4R2GTQ3_9HYPH</name>
<evidence type="ECO:0000256" key="1">
    <source>
        <dbReference type="ARBA" id="ARBA00023015"/>
    </source>
</evidence>
<accession>A0A4R2GTQ3</accession>
<dbReference type="GO" id="GO:0003700">
    <property type="term" value="F:DNA-binding transcription factor activity"/>
    <property type="evidence" value="ECO:0007669"/>
    <property type="project" value="TreeGrafter"/>
</dbReference>
<dbReference type="AlphaFoldDB" id="A0A4R2GTQ3"/>
<dbReference type="GO" id="GO:0000976">
    <property type="term" value="F:transcription cis-regulatory region binding"/>
    <property type="evidence" value="ECO:0007669"/>
    <property type="project" value="TreeGrafter"/>
</dbReference>
<dbReference type="InterPro" id="IPR001647">
    <property type="entry name" value="HTH_TetR"/>
</dbReference>
<dbReference type="PANTHER" id="PTHR30055">
    <property type="entry name" value="HTH-TYPE TRANSCRIPTIONAL REGULATOR RUTR"/>
    <property type="match status" value="1"/>
</dbReference>
<protein>
    <submittedName>
        <fullName evidence="6">TetR family transcriptional regulator</fullName>
    </submittedName>
</protein>
<dbReference type="SUPFAM" id="SSF46689">
    <property type="entry name" value="Homeodomain-like"/>
    <property type="match status" value="1"/>
</dbReference>
<dbReference type="InterPro" id="IPR009057">
    <property type="entry name" value="Homeodomain-like_sf"/>
</dbReference>
<evidence type="ECO:0000313" key="6">
    <source>
        <dbReference type="EMBL" id="TCO13106.1"/>
    </source>
</evidence>
<evidence type="ECO:0000259" key="5">
    <source>
        <dbReference type="PROSITE" id="PS50977"/>
    </source>
</evidence>
<evidence type="ECO:0000256" key="4">
    <source>
        <dbReference type="PROSITE-ProRule" id="PRU00335"/>
    </source>
</evidence>
<dbReference type="Proteomes" id="UP000294881">
    <property type="component" value="Unassembled WGS sequence"/>
</dbReference>
<sequence>MPAGVTCRTFDRWVAVMRAGMRRRRRQSAMTGRLKTQTVNRLMTAQHRDRRAGMTGDGDVLVDARRRALTPRGRDTRRRLLEATVSCLNAVGYSATTTQAVTEAAGVSRGSLLHQFQTRTYMMAAAAGFAMTGMIDSGRRRFAVLEEPVARLRALCRIIEEVQREPAAFALNEILLAARWEPELAACLRPLAENIERVMDADIVRMAAEAGVADPEPLRVRSRALIAAMRGFSMELMFNADRAAIHQAIRMTRADYDDFLSRTLENVA</sequence>
<dbReference type="Pfam" id="PF00440">
    <property type="entry name" value="TetR_N"/>
    <property type="match status" value="1"/>
</dbReference>
<keyword evidence="2 4" id="KW-0238">DNA-binding</keyword>
<keyword evidence="1" id="KW-0805">Transcription regulation</keyword>
<dbReference type="Gene3D" id="1.10.357.10">
    <property type="entry name" value="Tetracycline Repressor, domain 2"/>
    <property type="match status" value="1"/>
</dbReference>
<feature type="domain" description="HTH tetR-type" evidence="5">
    <location>
        <begin position="74"/>
        <end position="134"/>
    </location>
</feature>
<evidence type="ECO:0000313" key="7">
    <source>
        <dbReference type="Proteomes" id="UP000294881"/>
    </source>
</evidence>
<keyword evidence="7" id="KW-1185">Reference proteome</keyword>
<dbReference type="InterPro" id="IPR050109">
    <property type="entry name" value="HTH-type_TetR-like_transc_reg"/>
</dbReference>